<dbReference type="AlphaFoldDB" id="A0A6J4REM8"/>
<accession>A0A6J4REM8</accession>
<organism evidence="1">
    <name type="scientific">uncultured Solirubrobacteraceae bacterium</name>
    <dbReference type="NCBI Taxonomy" id="1162706"/>
    <lineage>
        <taxon>Bacteria</taxon>
        <taxon>Bacillati</taxon>
        <taxon>Actinomycetota</taxon>
        <taxon>Thermoleophilia</taxon>
        <taxon>Solirubrobacterales</taxon>
        <taxon>Solirubrobacteraceae</taxon>
        <taxon>environmental samples</taxon>
    </lineage>
</organism>
<feature type="non-terminal residue" evidence="1">
    <location>
        <position position="1"/>
    </location>
</feature>
<name>A0A6J4REM8_9ACTN</name>
<sequence length="31" mass="2773">GAGAAAAALAALGPGQDVRRSGDPLTLAPAG</sequence>
<dbReference type="EMBL" id="CADCVL010000139">
    <property type="protein sequence ID" value="CAA9471768.1"/>
    <property type="molecule type" value="Genomic_DNA"/>
</dbReference>
<reference evidence="1" key="1">
    <citation type="submission" date="2020-02" db="EMBL/GenBank/DDBJ databases">
        <authorList>
            <person name="Meier V. D."/>
        </authorList>
    </citation>
    <scope>NUCLEOTIDE SEQUENCE</scope>
    <source>
        <strain evidence="1">AVDCRST_MAG65</strain>
    </source>
</reference>
<evidence type="ECO:0000313" key="1">
    <source>
        <dbReference type="EMBL" id="CAA9471768.1"/>
    </source>
</evidence>
<protein>
    <submittedName>
        <fullName evidence="1">Uncharacterized protein</fullName>
    </submittedName>
</protein>
<gene>
    <name evidence="1" type="ORF">AVDCRST_MAG65-817</name>
</gene>
<proteinExistence type="predicted"/>